<evidence type="ECO:0000313" key="15">
    <source>
        <dbReference type="Proteomes" id="UP000748531"/>
    </source>
</evidence>
<dbReference type="GO" id="GO:0005524">
    <property type="term" value="F:ATP binding"/>
    <property type="evidence" value="ECO:0007669"/>
    <property type="project" value="UniProtKB-KW"/>
</dbReference>
<comment type="catalytic activity">
    <reaction evidence="12">
        <text>tRNA(Ala) + L-alanine + ATP = L-alanyl-tRNA(Ala) + AMP + diphosphate</text>
        <dbReference type="Rhea" id="RHEA:12540"/>
        <dbReference type="Rhea" id="RHEA-COMP:9657"/>
        <dbReference type="Rhea" id="RHEA-COMP:9923"/>
        <dbReference type="ChEBI" id="CHEBI:30616"/>
        <dbReference type="ChEBI" id="CHEBI:33019"/>
        <dbReference type="ChEBI" id="CHEBI:57972"/>
        <dbReference type="ChEBI" id="CHEBI:78442"/>
        <dbReference type="ChEBI" id="CHEBI:78497"/>
        <dbReference type="ChEBI" id="CHEBI:456215"/>
        <dbReference type="EC" id="6.1.1.7"/>
    </reaction>
</comment>
<dbReference type="EMBL" id="LUCH01001850">
    <property type="protein sequence ID" value="KAF5402379.1"/>
    <property type="molecule type" value="Genomic_DNA"/>
</dbReference>
<organism evidence="14 15">
    <name type="scientific">Paragonimus heterotremus</name>
    <dbReference type="NCBI Taxonomy" id="100268"/>
    <lineage>
        <taxon>Eukaryota</taxon>
        <taxon>Metazoa</taxon>
        <taxon>Spiralia</taxon>
        <taxon>Lophotrochozoa</taxon>
        <taxon>Platyhelminthes</taxon>
        <taxon>Trematoda</taxon>
        <taxon>Digenea</taxon>
        <taxon>Plagiorchiida</taxon>
        <taxon>Troglotremata</taxon>
        <taxon>Troglotrematidae</taxon>
        <taxon>Paragonimus</taxon>
    </lineage>
</organism>
<protein>
    <recommendedName>
        <fullName evidence="2">alanine--tRNA ligase</fullName>
        <ecNumber evidence="2">6.1.1.7</ecNumber>
    </recommendedName>
</protein>
<evidence type="ECO:0000256" key="3">
    <source>
        <dbReference type="ARBA" id="ARBA00022555"/>
    </source>
</evidence>
<keyword evidence="3" id="KW-0820">tRNA-binding</keyword>
<evidence type="ECO:0000256" key="5">
    <source>
        <dbReference type="ARBA" id="ARBA00022723"/>
    </source>
</evidence>
<dbReference type="GO" id="GO:0006419">
    <property type="term" value="P:alanyl-tRNA aminoacylation"/>
    <property type="evidence" value="ECO:0007669"/>
    <property type="project" value="InterPro"/>
</dbReference>
<keyword evidence="10" id="KW-0648">Protein biosynthesis</keyword>
<dbReference type="SUPFAM" id="SSF55681">
    <property type="entry name" value="Class II aaRS and biotin synthetases"/>
    <property type="match status" value="1"/>
</dbReference>
<dbReference type="PRINTS" id="PR00980">
    <property type="entry name" value="TRNASYNTHALA"/>
</dbReference>
<comment type="caution">
    <text evidence="14">The sequence shown here is derived from an EMBL/GenBank/DDBJ whole genome shotgun (WGS) entry which is preliminary data.</text>
</comment>
<evidence type="ECO:0000256" key="1">
    <source>
        <dbReference type="ARBA" id="ARBA00008226"/>
    </source>
</evidence>
<dbReference type="GO" id="GO:0046872">
    <property type="term" value="F:metal ion binding"/>
    <property type="evidence" value="ECO:0007669"/>
    <property type="project" value="UniProtKB-KW"/>
</dbReference>
<evidence type="ECO:0000256" key="4">
    <source>
        <dbReference type="ARBA" id="ARBA00022598"/>
    </source>
</evidence>
<evidence type="ECO:0000256" key="2">
    <source>
        <dbReference type="ARBA" id="ARBA00013168"/>
    </source>
</evidence>
<reference evidence="14" key="1">
    <citation type="submission" date="2019-05" db="EMBL/GenBank/DDBJ databases">
        <title>Annotation for the trematode Paragonimus heterotremus.</title>
        <authorList>
            <person name="Choi Y.-J."/>
        </authorList>
    </citation>
    <scope>NUCLEOTIDE SEQUENCE</scope>
    <source>
        <strain evidence="14">LC</strain>
    </source>
</reference>
<dbReference type="Pfam" id="PF01411">
    <property type="entry name" value="tRNA-synt_2c"/>
    <property type="match status" value="2"/>
</dbReference>
<proteinExistence type="inferred from homology"/>
<evidence type="ECO:0000259" key="13">
    <source>
        <dbReference type="PROSITE" id="PS50860"/>
    </source>
</evidence>
<keyword evidence="6" id="KW-0547">Nucleotide-binding</keyword>
<dbReference type="InterPro" id="IPR018164">
    <property type="entry name" value="Ala-tRNA-synth_IIc_N"/>
</dbReference>
<dbReference type="CDD" id="cd00673">
    <property type="entry name" value="AlaRS_core"/>
    <property type="match status" value="1"/>
</dbReference>
<evidence type="ECO:0000256" key="8">
    <source>
        <dbReference type="ARBA" id="ARBA00022840"/>
    </source>
</evidence>
<name>A0A8J4TCM7_9TREM</name>
<dbReference type="InterPro" id="IPR002318">
    <property type="entry name" value="Ala-tRNA-lgiase_IIc"/>
</dbReference>
<gene>
    <name evidence="14" type="ORF">PHET_04090</name>
</gene>
<dbReference type="PANTHER" id="PTHR11777">
    <property type="entry name" value="ALANYL-TRNA SYNTHETASE"/>
    <property type="match status" value="1"/>
</dbReference>
<evidence type="ECO:0000256" key="11">
    <source>
        <dbReference type="ARBA" id="ARBA00023146"/>
    </source>
</evidence>
<dbReference type="PROSITE" id="PS50860">
    <property type="entry name" value="AA_TRNA_LIGASE_II_ALA"/>
    <property type="match status" value="1"/>
</dbReference>
<dbReference type="InterPro" id="IPR018162">
    <property type="entry name" value="Ala-tRNA-ligase_IIc_anticod-bd"/>
</dbReference>
<dbReference type="SUPFAM" id="SSF55186">
    <property type="entry name" value="ThrRS/AlaRS common domain"/>
    <property type="match status" value="1"/>
</dbReference>
<evidence type="ECO:0000256" key="6">
    <source>
        <dbReference type="ARBA" id="ARBA00022741"/>
    </source>
</evidence>
<accession>A0A8J4TCM7</accession>
<keyword evidence="11" id="KW-0030">Aminoacyl-tRNA synthetase</keyword>
<evidence type="ECO:0000256" key="9">
    <source>
        <dbReference type="ARBA" id="ARBA00022884"/>
    </source>
</evidence>
<dbReference type="SUPFAM" id="SSF101353">
    <property type="entry name" value="Putative anticodon-binding domain of alanyl-tRNA synthetase (AlaRS)"/>
    <property type="match status" value="1"/>
</dbReference>
<evidence type="ECO:0000256" key="10">
    <source>
        <dbReference type="ARBA" id="ARBA00022917"/>
    </source>
</evidence>
<sequence length="1249" mass="138917">MEMRHFCCSKCYATLSLTTVNQWSLRSFSSLFERGSQSIKCPPFESARALATVPSRGPDSQLVGQCNVDADGESVPRHVSLASSVRRACSGVDELRQEFLSFFRSNYHTVVSPATIFPKKHEGSYFINAGMNQFKPLFLGLSDTNTSAQFRHLRRATNSQPCIRIGGRHDDLNDVGYDRQHHTMFEMLGSWSFGDYYKAEACSYMWNFLTKVLGLPANALYVTYFGGCSRLGLPPDDQTRNIWLNLGVLDQKLLPFGVEHNFWRAGQSSGAGLCGPSTEIHVDFRGLSDQEGLRCARCLINTSSPQVMELWNCVFITHRLQPSEDDAFRIDLLEPLEKRFVDTGMGLERLACVMQGVTSTYDSDAFTPLLEFIHANATTSSWTPPMYGGEFLPFCRQHLSETTEQDAEANQTVVQRSLPNFLKNLIAPKKVARLACPTIQCMELQGDRNHFHSAGSHSDQYLPDTDLITRWHRDTAYRLLVDHSRALAHSLADGLLPGRQGLALKLRQLIQRSTRAAVLTGLDHAERSVSLLAILVAEVAKRESLASASSIPALQGPSARQPSSLSYDEMTNLVNQEVRAFVPRVHDLELAFERCLEENPDCTHLSAEQVRGLIDGKYGVPVSWDMLCAQSHWAGLCVPDPIAERNSSASGAGGAKNRRPTNSVLGTPLARRLQDAHVPFTDDSAKYSYDRRADDSLSSCASYVIPSCRSRVVGLLISDPNTQEYLLVTDRCQHAIPPHSNKKESVFGCLVERTNFFTKEGGQDYDTGFIRIGFTTLDVVRVEAVTSPIENHMGWVIHWCRVPQDQSSADLTRLCFDVEAELLVDETRRVQLMRHHTGQHLFVWALDAYVRGLQSSGVPATFQHHGGTVHPDYFVVNAAIVNSNDDSNEDIDHLVDQVESLCRMVIAQELVVQSVSVDWDRIATDSRVRRFPWVTYPKVVKTVCIGTEPWKADLKHRMSNGHLDAASAELCSGTHLKNTADLFDCVVTSVRSRKHTVKEFTAIVGEAARSARLRGDSLVSEALQRESEQSPHGLSKHIEWLSSVLSSSSQSLTLPMRAREQLEHCLHRMKTVRAVGSQNQPAQLSDVLVDKFTKLLSQNDAVNPDVVLVTPIDFSSSELVVKTLLQLKPSRPIIAYGDRMAVCYFPDSSKTAKSTALNTAHAIARSLSRECAVRDLTVKARPLRGSVIDESNRYLFALLEMTQPDQPISVNDPNEREVARWSMLHAALENSANAVLFQTVAGSNTLRST</sequence>
<dbReference type="FunFam" id="3.30.930.10:FF:000011">
    <property type="entry name" value="Alanine--tRNA ligase, cytoplasmic"/>
    <property type="match status" value="1"/>
</dbReference>
<dbReference type="AlphaFoldDB" id="A0A8J4TCM7"/>
<keyword evidence="9" id="KW-0694">RNA-binding</keyword>
<dbReference type="Proteomes" id="UP000748531">
    <property type="component" value="Unassembled WGS sequence"/>
</dbReference>
<dbReference type="Gene3D" id="3.30.980.10">
    <property type="entry name" value="Threonyl-trna Synthetase, Chain A, domain 2"/>
    <property type="match status" value="1"/>
</dbReference>
<evidence type="ECO:0000256" key="12">
    <source>
        <dbReference type="ARBA" id="ARBA00048300"/>
    </source>
</evidence>
<dbReference type="GO" id="GO:0005739">
    <property type="term" value="C:mitochondrion"/>
    <property type="evidence" value="ECO:0007669"/>
    <property type="project" value="TreeGrafter"/>
</dbReference>
<dbReference type="GO" id="GO:0004813">
    <property type="term" value="F:alanine-tRNA ligase activity"/>
    <property type="evidence" value="ECO:0007669"/>
    <property type="project" value="UniProtKB-EC"/>
</dbReference>
<dbReference type="InterPro" id="IPR018165">
    <property type="entry name" value="Ala-tRNA-synth_IIc_core"/>
</dbReference>
<feature type="domain" description="Alanyl-transfer RNA synthetases family profile" evidence="13">
    <location>
        <begin position="90"/>
        <end position="1014"/>
    </location>
</feature>
<keyword evidence="4" id="KW-0436">Ligase</keyword>
<dbReference type="PANTHER" id="PTHR11777:SF9">
    <property type="entry name" value="ALANINE--TRNA LIGASE, CYTOPLASMIC"/>
    <property type="match status" value="1"/>
</dbReference>
<evidence type="ECO:0000313" key="14">
    <source>
        <dbReference type="EMBL" id="KAF5402379.1"/>
    </source>
</evidence>
<keyword evidence="7" id="KW-0862">Zinc</keyword>
<dbReference type="EC" id="6.1.1.7" evidence="2"/>
<dbReference type="InterPro" id="IPR045864">
    <property type="entry name" value="aa-tRNA-synth_II/BPL/LPL"/>
</dbReference>
<dbReference type="Gene3D" id="2.40.30.130">
    <property type="match status" value="1"/>
</dbReference>
<dbReference type="InterPro" id="IPR050058">
    <property type="entry name" value="Ala-tRNA_ligase"/>
</dbReference>
<dbReference type="GO" id="GO:0002161">
    <property type="term" value="F:aminoacyl-tRNA deacylase activity"/>
    <property type="evidence" value="ECO:0007669"/>
    <property type="project" value="TreeGrafter"/>
</dbReference>
<comment type="similarity">
    <text evidence="1">Belongs to the class-II aminoacyl-tRNA synthetase family.</text>
</comment>
<dbReference type="GO" id="GO:0000049">
    <property type="term" value="F:tRNA binding"/>
    <property type="evidence" value="ECO:0007669"/>
    <property type="project" value="UniProtKB-KW"/>
</dbReference>
<dbReference type="OrthoDB" id="2423964at2759"/>
<keyword evidence="8" id="KW-0067">ATP-binding</keyword>
<evidence type="ECO:0000256" key="7">
    <source>
        <dbReference type="ARBA" id="ARBA00022833"/>
    </source>
</evidence>
<keyword evidence="5" id="KW-0479">Metal-binding</keyword>
<keyword evidence="15" id="KW-1185">Reference proteome</keyword>
<dbReference type="InterPro" id="IPR018163">
    <property type="entry name" value="Thr/Ala-tRNA-synth_IIc_edit"/>
</dbReference>
<dbReference type="Gene3D" id="3.30.930.10">
    <property type="entry name" value="Bira Bifunctional Protein, Domain 2"/>
    <property type="match status" value="1"/>
</dbReference>